<proteinExistence type="predicted"/>
<reference evidence="1" key="1">
    <citation type="submission" date="2014-06" db="EMBL/GenBank/DDBJ databases">
        <authorList>
            <person name="Ju J."/>
            <person name="Zhang J."/>
        </authorList>
    </citation>
    <scope>NUCLEOTIDE SEQUENCE</scope>
    <source>
        <strain evidence="1">SscI8</strain>
    </source>
</reference>
<gene>
    <name evidence="1" type="ORF">SPSC_05087</name>
</gene>
<dbReference type="AlphaFoldDB" id="A0A127ZIH4"/>
<dbReference type="EMBL" id="LK056684">
    <property type="protein sequence ID" value="CDU25253.1"/>
    <property type="molecule type" value="Genomic_DNA"/>
</dbReference>
<dbReference type="OrthoDB" id="2547857at2759"/>
<accession>A0A127ZIH4</accession>
<evidence type="ECO:0000313" key="1">
    <source>
        <dbReference type="EMBL" id="CDU25253.1"/>
    </source>
</evidence>
<name>A0A127ZIH4_9BASI</name>
<organism evidence="1">
    <name type="scientific">Sporisorium scitamineum</name>
    <dbReference type="NCBI Taxonomy" id="49012"/>
    <lineage>
        <taxon>Eukaryota</taxon>
        <taxon>Fungi</taxon>
        <taxon>Dikarya</taxon>
        <taxon>Basidiomycota</taxon>
        <taxon>Ustilaginomycotina</taxon>
        <taxon>Ustilaginomycetes</taxon>
        <taxon>Ustilaginales</taxon>
        <taxon>Ustilaginaceae</taxon>
        <taxon>Sporisorium</taxon>
    </lineage>
</organism>
<protein>
    <submittedName>
        <fullName evidence="1">Uncharacterized protein</fullName>
    </submittedName>
</protein>
<sequence>MLRSGAGRLYKGVVSAVDSLISDGPTITAPSTRQLSLQPSGQSRCSVLRSLRSTPARVAARISTAQFHSESYFSASPPENPSRIGQTDCLRLERYLPPLLDIDLPAQNITQQALFTAIQHLDADLSWHLYRQLGKSRHSIPTSVIDLLITLQCRKPVRSSAANVIDSRAAVREVCDRVLFLCHGRLRNQPGTSSDAASTLPKDSGLSTLSAALSRRLLYLLVVEEEQIAASKSRQSARRRNNLASILTTLSANLDASRNSDNPQIDFELRGRLAASLSRLGATDAAYRHLELVVEQASQSDADALIDPRPFDQLLSALARQAGSSNQAVHLLPSPVDLTSHTIKENDPIIRALRLTLTSDIRASKANIHKCLQALDSATLWWLLPFELDSNRPHAVSSFQERPDDRLSLKQKWHTWQASANGLTISQDSLDSFAERVALVLAQRGILQPSLHIVDGLQVSHQGSHVQTVTQSTSKVPDHDFFTVILEKLTERMASSINSDARKSLDTHRGLSADLHLAFKVYATAHSIGVDLDSRLNSAIIKALTSCLPSAVADLGSDRSRLTQINGQIARRNEEHGSKHALKQYLRQFTTMVLGSDPDLSRSSLSYPAQATLLGLHMRVRDYSFTKRLYQLIRLRDPDRDLWSSDSKDSLQHAALQSLAAPDRDAFMWFFAESLRSSAKTVFAVQLHLDWVASGNAIPSSLNAMFVQSLLRAGLIPIVRRVLQELEADRTLLPARLARSLVASFADAGYPDLAMEMAVNVSQLTSPTYPSQRGKVDKDEASGSRDSWILVSTLKLMSVALDRSSRASVSKDGDLHRKALRLFEEFRLGLTHHLFMNTAASEDAPQAQAPIEVTLQDVRMAYNACMRASLSVLPSPIPSSETMDVSDSEFTWETTESTCLHMEGIFNELKDLGAEPDDDSWNLRLTSSLHACLAAPDQAGRTEWLRKALGFFDQASEQVFKTDGPLHASEQKVLSTSPGDGDVHRVVVHPAVVASIIDASRCCRDLESGLRVYEVHMRQSGFNVYVEKARLTLLAEMGEPHEWRNELQRLMQQHKSAFRHDEHFMKQLQMLSSAADKVVPR</sequence>